<keyword evidence="2" id="KW-1185">Reference proteome</keyword>
<dbReference type="Proteomes" id="UP000248840">
    <property type="component" value="Unassembled WGS sequence"/>
</dbReference>
<dbReference type="EMBL" id="QLSZ01000006">
    <property type="protein sequence ID" value="RAR71668.1"/>
    <property type="molecule type" value="Genomic_DNA"/>
</dbReference>
<protein>
    <submittedName>
        <fullName evidence="1">Uncharacterized protein</fullName>
    </submittedName>
</protein>
<organism evidence="1 2">
    <name type="scientific">Flavobacterium aciduliphilum</name>
    <dbReference type="NCBI Taxonomy" id="1101402"/>
    <lineage>
        <taxon>Bacteria</taxon>
        <taxon>Pseudomonadati</taxon>
        <taxon>Bacteroidota</taxon>
        <taxon>Flavobacteriia</taxon>
        <taxon>Flavobacteriales</taxon>
        <taxon>Flavobacteriaceae</taxon>
        <taxon>Flavobacterium</taxon>
    </lineage>
</organism>
<evidence type="ECO:0000313" key="1">
    <source>
        <dbReference type="EMBL" id="RAR71668.1"/>
    </source>
</evidence>
<evidence type="ECO:0000313" key="2">
    <source>
        <dbReference type="Proteomes" id="UP000248840"/>
    </source>
</evidence>
<accession>A0A328YCF5</accession>
<sequence>MIIKLNPSLNIIFYKNENCIILYLIKNESRRELTVGYNLNYWVRSALFNKKQLLELSVTVSNYEDKYAYFINADEYIQFTVGLNLSHETTNIPSNSYNASRISYDIFKRILEGNVFTVGIVESDIHNELFDFNTKKKWISIKDIETEKFQDKNKK</sequence>
<comment type="caution">
    <text evidence="1">The sequence shown here is derived from an EMBL/GenBank/DDBJ whole genome shotgun (WGS) entry which is preliminary data.</text>
</comment>
<proteinExistence type="predicted"/>
<dbReference type="AlphaFoldDB" id="A0A328YCF5"/>
<gene>
    <name evidence="1" type="ORF">CLV55_10616</name>
</gene>
<name>A0A328YCF5_9FLAO</name>
<reference evidence="1 2" key="1">
    <citation type="submission" date="2018-06" db="EMBL/GenBank/DDBJ databases">
        <title>Genomic Encyclopedia of Archaeal and Bacterial Type Strains, Phase II (KMG-II): from individual species to whole genera.</title>
        <authorList>
            <person name="Goeker M."/>
        </authorList>
    </citation>
    <scope>NUCLEOTIDE SEQUENCE [LARGE SCALE GENOMIC DNA]</scope>
    <source>
        <strain evidence="1 2">DSM 25663</strain>
    </source>
</reference>